<feature type="transmembrane region" description="Helical" evidence="6">
    <location>
        <begin position="376"/>
        <end position="394"/>
    </location>
</feature>
<accession>A0A427AQG5</accession>
<comment type="caution">
    <text evidence="8">The sequence shown here is derived from an EMBL/GenBank/DDBJ whole genome shotgun (WGS) entry which is preliminary data.</text>
</comment>
<reference evidence="8 9" key="1">
    <citation type="journal article" date="2014" name="Agronomy (Basel)">
        <title>A Draft Genome Sequence for Ensete ventricosum, the Drought-Tolerant Tree Against Hunger.</title>
        <authorList>
            <person name="Harrison J."/>
            <person name="Moore K.A."/>
            <person name="Paszkiewicz K."/>
            <person name="Jones T."/>
            <person name="Grant M."/>
            <person name="Ambacheew D."/>
            <person name="Muzemil S."/>
            <person name="Studholme D.J."/>
        </authorList>
    </citation>
    <scope>NUCLEOTIDE SEQUENCE [LARGE SCALE GENOMIC DNA]</scope>
</reference>
<keyword evidence="3 6" id="KW-0812">Transmembrane</keyword>
<dbReference type="PANTHER" id="PTHR12385">
    <property type="entry name" value="CHOLINE TRANSPORTER-LIKE (SLC FAMILY 44)"/>
    <property type="match status" value="1"/>
</dbReference>
<dbReference type="Proteomes" id="UP000287651">
    <property type="component" value="Unassembled WGS sequence"/>
</dbReference>
<organism evidence="8 9">
    <name type="scientific">Ensete ventricosum</name>
    <name type="common">Abyssinian banana</name>
    <name type="synonym">Musa ensete</name>
    <dbReference type="NCBI Taxonomy" id="4639"/>
    <lineage>
        <taxon>Eukaryota</taxon>
        <taxon>Viridiplantae</taxon>
        <taxon>Streptophyta</taxon>
        <taxon>Embryophyta</taxon>
        <taxon>Tracheophyta</taxon>
        <taxon>Spermatophyta</taxon>
        <taxon>Magnoliopsida</taxon>
        <taxon>Liliopsida</taxon>
        <taxon>Zingiberales</taxon>
        <taxon>Musaceae</taxon>
        <taxon>Ensete</taxon>
    </lineage>
</organism>
<dbReference type="InterPro" id="IPR007603">
    <property type="entry name" value="Choline_transptr-like"/>
</dbReference>
<dbReference type="GO" id="GO:0022857">
    <property type="term" value="F:transmembrane transporter activity"/>
    <property type="evidence" value="ECO:0007669"/>
    <property type="project" value="UniProtKB-UniRule"/>
</dbReference>
<evidence type="ECO:0000256" key="5">
    <source>
        <dbReference type="ARBA" id="ARBA00023136"/>
    </source>
</evidence>
<name>A0A427AQG5_ENSVE</name>
<evidence type="ECO:0000313" key="9">
    <source>
        <dbReference type="Proteomes" id="UP000287651"/>
    </source>
</evidence>
<comment type="subcellular location">
    <subcellularLocation>
        <location evidence="6">Cell membrane</location>
        <topology evidence="6">Multi-pass membrane protein</topology>
    </subcellularLocation>
    <subcellularLocation>
        <location evidence="1">Membrane</location>
        <topology evidence="1">Multi-pass membrane protein</topology>
    </subcellularLocation>
</comment>
<sequence length="632" mass="66945">MSYAQAFHLTNLIVGGTELRGPHHLTKALVWARDKRNVRVRYGVGWNCGLPRSRQFYEAETLPLDLPDNVVVWRGHVIRVILPGDSAAQTTVFQSKMPGSRFRARHKDESGARTEEKAEQGEKEEEERGDMEKGMGSSLADDCIRDSGSVEDGGCTTAARNIPIAPAQVDAAKVVYGRPTANFAARLAKILFFAHLVAVAILIIFLSIRGFLGRNPAFRPAHWFALLLSAALSSALVATLWLLFVLRHPANAIKASLWLAPSLACAVSVLLLIDGGSSSLAFAVLGLLLALVQSLYGCWIVRRLHHAYEILSSSIAAVQPTPILAKYVALALLAGLVFSSIWILGAGGVAAGGGSQFAPLYVLLLLLSLGWTMQAIRYTVLVAVAQLAYLSLAFGTETAVPVAFEAAANGALGDVCYGSAVVPMVVAIRGTARAMGLIAGGSDEFLFSCASCYMGVADQLVVRGNRWGFVYARVHGKGLGNASAEVWELFIKQGMGRLIDMDITSSLCFLSGVTGGGVAALVAGSWATAAGKGHVTEVTVYAFIIGYFMVSSFIRLPLSPKCVSSQSCVTSTDSDCNGLASGVRGGLPCRLRREPAEPPHGLLHSCSVEGAAAISTLTSPRIKSVLRGSQIS</sequence>
<evidence type="ECO:0000256" key="7">
    <source>
        <dbReference type="SAM" id="MobiDB-lite"/>
    </source>
</evidence>
<dbReference type="AlphaFoldDB" id="A0A427AQG5"/>
<evidence type="ECO:0000256" key="4">
    <source>
        <dbReference type="ARBA" id="ARBA00022989"/>
    </source>
</evidence>
<dbReference type="GO" id="GO:0005886">
    <property type="term" value="C:plasma membrane"/>
    <property type="evidence" value="ECO:0007669"/>
    <property type="project" value="UniProtKB-SubCell"/>
</dbReference>
<keyword evidence="5 6" id="KW-0472">Membrane</keyword>
<feature type="compositionally biased region" description="Basic and acidic residues" evidence="7">
    <location>
        <begin position="106"/>
        <end position="121"/>
    </location>
</feature>
<dbReference type="Pfam" id="PF04515">
    <property type="entry name" value="Choline_transpo"/>
    <property type="match status" value="1"/>
</dbReference>
<feature type="transmembrane region" description="Helical" evidence="6">
    <location>
        <begin position="323"/>
        <end position="343"/>
    </location>
</feature>
<evidence type="ECO:0000313" key="8">
    <source>
        <dbReference type="EMBL" id="RRT78482.1"/>
    </source>
</evidence>
<gene>
    <name evidence="8" type="ORF">B296_00009993</name>
</gene>
<evidence type="ECO:0000256" key="6">
    <source>
        <dbReference type="RuleBase" id="RU368066"/>
    </source>
</evidence>
<feature type="transmembrane region" description="Helical" evidence="6">
    <location>
        <begin position="223"/>
        <end position="244"/>
    </location>
</feature>
<feature type="region of interest" description="Disordered" evidence="7">
    <location>
        <begin position="99"/>
        <end position="138"/>
    </location>
</feature>
<evidence type="ECO:0000256" key="2">
    <source>
        <dbReference type="ARBA" id="ARBA00007168"/>
    </source>
</evidence>
<comment type="function">
    <text evidence="6">Choline transporter.</text>
</comment>
<keyword evidence="4 6" id="KW-1133">Transmembrane helix</keyword>
<feature type="transmembrane region" description="Helical" evidence="6">
    <location>
        <begin position="406"/>
        <end position="428"/>
    </location>
</feature>
<feature type="transmembrane region" description="Helical" evidence="6">
    <location>
        <begin position="256"/>
        <end position="273"/>
    </location>
</feature>
<feature type="transmembrane region" description="Helical" evidence="6">
    <location>
        <begin position="538"/>
        <end position="558"/>
    </location>
</feature>
<protein>
    <recommendedName>
        <fullName evidence="6">Choline transporter-like protein</fullName>
    </recommendedName>
</protein>
<evidence type="ECO:0000256" key="3">
    <source>
        <dbReference type="ARBA" id="ARBA00022692"/>
    </source>
</evidence>
<proteinExistence type="inferred from homology"/>
<feature type="transmembrane region" description="Helical" evidence="6">
    <location>
        <begin position="279"/>
        <end position="302"/>
    </location>
</feature>
<feature type="transmembrane region" description="Helical" evidence="6">
    <location>
        <begin position="349"/>
        <end position="369"/>
    </location>
</feature>
<dbReference type="EMBL" id="AMZH03001667">
    <property type="protein sequence ID" value="RRT78482.1"/>
    <property type="molecule type" value="Genomic_DNA"/>
</dbReference>
<feature type="transmembrane region" description="Helical" evidence="6">
    <location>
        <begin position="507"/>
        <end position="526"/>
    </location>
</feature>
<comment type="similarity">
    <text evidence="2 6">Belongs to the CTL (choline transporter-like) family.</text>
</comment>
<evidence type="ECO:0000256" key="1">
    <source>
        <dbReference type="ARBA" id="ARBA00004141"/>
    </source>
</evidence>
<feature type="transmembrane region" description="Helical" evidence="6">
    <location>
        <begin position="190"/>
        <end position="211"/>
    </location>
</feature>
<dbReference type="PANTHER" id="PTHR12385:SF84">
    <property type="entry name" value="CHOLINE TRANSPORTER-LIKE PROTEIN"/>
    <property type="match status" value="1"/>
</dbReference>